<dbReference type="SUPFAM" id="SSF47789">
    <property type="entry name" value="C-terminal domain of RNA polymerase alpha subunit"/>
    <property type="match status" value="1"/>
</dbReference>
<evidence type="ECO:0000259" key="1">
    <source>
        <dbReference type="Pfam" id="PF03118"/>
    </source>
</evidence>
<dbReference type="GO" id="GO:0003899">
    <property type="term" value="F:DNA-directed RNA polymerase activity"/>
    <property type="evidence" value="ECO:0007669"/>
    <property type="project" value="InterPro"/>
</dbReference>
<dbReference type="InterPro" id="IPR011260">
    <property type="entry name" value="RNAP_asu_C"/>
</dbReference>
<protein>
    <submittedName>
        <fullName evidence="2">RNA polymerase, alpha subunit, C-terminal</fullName>
    </submittedName>
</protein>
<reference evidence="2" key="1">
    <citation type="submission" date="2020-05" db="EMBL/GenBank/DDBJ databases">
        <authorList>
            <person name="Chiriac C."/>
            <person name="Salcher M."/>
            <person name="Ghai R."/>
            <person name="Kavagutti S V."/>
        </authorList>
    </citation>
    <scope>NUCLEOTIDE SEQUENCE</scope>
</reference>
<name>A0A6J5QDR9_9CAUD</name>
<dbReference type="Gene3D" id="1.10.150.20">
    <property type="entry name" value="5' to 3' exonuclease, C-terminal subdomain"/>
    <property type="match status" value="1"/>
</dbReference>
<dbReference type="GO" id="GO:0006351">
    <property type="term" value="P:DNA-templated transcription"/>
    <property type="evidence" value="ECO:0007669"/>
    <property type="project" value="InterPro"/>
</dbReference>
<dbReference type="Pfam" id="PF03118">
    <property type="entry name" value="RNA_pol_A_CTD"/>
    <property type="match status" value="1"/>
</dbReference>
<gene>
    <name evidence="2" type="ORF">UFOVP1043_48</name>
</gene>
<proteinExistence type="predicted"/>
<evidence type="ECO:0000313" key="2">
    <source>
        <dbReference type="EMBL" id="CAB4180517.1"/>
    </source>
</evidence>
<dbReference type="GO" id="GO:0003677">
    <property type="term" value="F:DNA binding"/>
    <property type="evidence" value="ECO:0007669"/>
    <property type="project" value="InterPro"/>
</dbReference>
<accession>A0A6J5QDR9</accession>
<organism evidence="2">
    <name type="scientific">uncultured Caudovirales phage</name>
    <dbReference type="NCBI Taxonomy" id="2100421"/>
    <lineage>
        <taxon>Viruses</taxon>
        <taxon>Duplodnaviria</taxon>
        <taxon>Heunggongvirae</taxon>
        <taxon>Uroviricota</taxon>
        <taxon>Caudoviricetes</taxon>
        <taxon>Peduoviridae</taxon>
        <taxon>Maltschvirus</taxon>
        <taxon>Maltschvirus maltsch</taxon>
    </lineage>
</organism>
<feature type="domain" description="RNA polymerase alpha subunit C-terminal" evidence="1">
    <location>
        <begin position="67"/>
        <end position="124"/>
    </location>
</feature>
<sequence>MSEITLRDAIAIAAMQGLIQYMGCDPEAQFHGKEEKNKDVLTKSAYAYADAMLEERAKLPQGYYNDPRQNILIEDLVLTAYACNSLLGHGIKRVGDLIKLTKPELRAKHNIGKVTVREIEDILKCKGLCLRDR</sequence>
<dbReference type="EMBL" id="LR797001">
    <property type="protein sequence ID" value="CAB4180517.1"/>
    <property type="molecule type" value="Genomic_DNA"/>
</dbReference>